<sequence>MPGASHPSHREQNLFVEASTLASAAGIDQRPGLDFLSTGYSRPSAFTLGHVEWGRSVLGAGISSWGRSRRFAPRLWDKGIGNADSPLQPTSRQTIELQGPSRVCRCRASSAASSRITRAGAFAVRQEMGSSLRRAIDPKGCRHTEGGRENVILISVS</sequence>
<protein>
    <submittedName>
        <fullName evidence="1">Uncharacterized protein</fullName>
    </submittedName>
</protein>
<evidence type="ECO:0000313" key="1">
    <source>
        <dbReference type="EMBL" id="QBZ54824.1"/>
    </source>
</evidence>
<dbReference type="Proteomes" id="UP000294847">
    <property type="component" value="Chromosome 1"/>
</dbReference>
<reference evidence="1 2" key="1">
    <citation type="journal article" date="2019" name="Mol. Biol. Evol.">
        <title>Blast fungal genomes show frequent chromosomal changes, gene gains and losses, and effector gene turnover.</title>
        <authorList>
            <person name="Gomez Luciano L.B."/>
            <person name="Jason Tsai I."/>
            <person name="Chuma I."/>
            <person name="Tosa Y."/>
            <person name="Chen Y.H."/>
            <person name="Li J.Y."/>
            <person name="Li M.Y."/>
            <person name="Jade Lu M.Y."/>
            <person name="Nakayashiki H."/>
            <person name="Li W.H."/>
        </authorList>
    </citation>
    <scope>NUCLEOTIDE SEQUENCE [LARGE SCALE GENOMIC DNA]</scope>
    <source>
        <strain evidence="1">MZ5-1-6</strain>
    </source>
</reference>
<gene>
    <name evidence="1" type="ORF">PoMZ_10534</name>
</gene>
<evidence type="ECO:0000313" key="2">
    <source>
        <dbReference type="Proteomes" id="UP000294847"/>
    </source>
</evidence>
<dbReference type="EMBL" id="CP034204">
    <property type="protein sequence ID" value="QBZ54824.1"/>
    <property type="molecule type" value="Genomic_DNA"/>
</dbReference>
<proteinExistence type="predicted"/>
<accession>A0A4P7N4E8</accession>
<dbReference type="AlphaFoldDB" id="A0A4P7N4E8"/>
<name>A0A4P7N4E8_PYROR</name>
<organism evidence="1 2">
    <name type="scientific">Pyricularia oryzae</name>
    <name type="common">Rice blast fungus</name>
    <name type="synonym">Magnaporthe oryzae</name>
    <dbReference type="NCBI Taxonomy" id="318829"/>
    <lineage>
        <taxon>Eukaryota</taxon>
        <taxon>Fungi</taxon>
        <taxon>Dikarya</taxon>
        <taxon>Ascomycota</taxon>
        <taxon>Pezizomycotina</taxon>
        <taxon>Sordariomycetes</taxon>
        <taxon>Sordariomycetidae</taxon>
        <taxon>Magnaporthales</taxon>
        <taxon>Pyriculariaceae</taxon>
        <taxon>Pyricularia</taxon>
    </lineage>
</organism>